<dbReference type="RefSeq" id="WP_267280098.1">
    <property type="nucleotide sequence ID" value="NZ_JAOVZV010000002.1"/>
</dbReference>
<evidence type="ECO:0000313" key="2">
    <source>
        <dbReference type="EMBL" id="MCX8531445.1"/>
    </source>
</evidence>
<gene>
    <name evidence="2" type="ORF">OEA66_03640</name>
</gene>
<dbReference type="Proteomes" id="UP001070176">
    <property type="component" value="Unassembled WGS sequence"/>
</dbReference>
<comment type="caution">
    <text evidence="2">The sequence shown here is derived from an EMBL/GenBank/DDBJ whole genome shotgun (WGS) entry which is preliminary data.</text>
</comment>
<keyword evidence="1" id="KW-0732">Signal</keyword>
<evidence type="ECO:0000313" key="3">
    <source>
        <dbReference type="Proteomes" id="UP001070176"/>
    </source>
</evidence>
<accession>A0ABT3XZY3</accession>
<name>A0ABT3XZY3_9FLAO</name>
<feature type="chain" id="PRO_5045917260" evidence="1">
    <location>
        <begin position="23"/>
        <end position="459"/>
    </location>
</feature>
<reference evidence="2" key="1">
    <citation type="submission" date="2022-10" db="EMBL/GenBank/DDBJ databases">
        <title>Chryseobacterium sp. nov., a novel bacterial species.</title>
        <authorList>
            <person name="Cao Y."/>
        </authorList>
    </citation>
    <scope>NUCLEOTIDE SEQUENCE</scope>
    <source>
        <strain evidence="2">KC 927</strain>
    </source>
</reference>
<dbReference type="EMBL" id="JAOVZV010000002">
    <property type="protein sequence ID" value="MCX8531445.1"/>
    <property type="molecule type" value="Genomic_DNA"/>
</dbReference>
<organism evidence="2 3">
    <name type="scientific">Chryseobacterium luquanense</name>
    <dbReference type="NCBI Taxonomy" id="2983766"/>
    <lineage>
        <taxon>Bacteria</taxon>
        <taxon>Pseudomonadati</taxon>
        <taxon>Bacteroidota</taxon>
        <taxon>Flavobacteriia</taxon>
        <taxon>Flavobacteriales</taxon>
        <taxon>Weeksellaceae</taxon>
        <taxon>Chryseobacterium group</taxon>
        <taxon>Chryseobacterium</taxon>
    </lineage>
</organism>
<dbReference type="Gene3D" id="2.80.10.50">
    <property type="match status" value="1"/>
</dbReference>
<evidence type="ECO:0000256" key="1">
    <source>
        <dbReference type="SAM" id="SignalP"/>
    </source>
</evidence>
<keyword evidence="3" id="KW-1185">Reference proteome</keyword>
<sequence length="459" mass="50287">MKKKFTTVTVAMISAFYLNLNAQTINLDTSFGNNGIVSIPLTGEADDLQIIESTDNKLFVYGKDVPSSVSLTPNKIYKLNLDGSYDTSFGIGGTLTLPNYVSDFTIRPQGSDKILVSFQKTSEDPSAQISIRRYNLNNGSLDTAFGTAGEFTTTFNGVNGFRNNNTVVLSDSSILLSTGTRFIKLLSNGTTDNSYGNNGIIVQNNNGYILSSGSEILNFHNDKISKTTSTGTIVNSFGSNGNFTYPASSYYFSKIDFNRNINSLDLDNNLFYNINTAGSLSSTINLTNDNNTLDFYSNFVNHGNEFYFVGESTSGHPFISHYNNSGNLVQINNQNSYKETGIDGSYTSLIVKNNSIYAAGDKYTGNTSYYIIAKYNISNTSLPTSEVKPEKSNFNIFPNPVNKGNTLYFNRAQGYELYDMSGKLLGKEKSALTIDTSKLNTGGYLIKTSEGEVERVIVK</sequence>
<protein>
    <submittedName>
        <fullName evidence="2">T9SS type A sorting domain-containing protein</fullName>
    </submittedName>
</protein>
<proteinExistence type="predicted"/>
<feature type="signal peptide" evidence="1">
    <location>
        <begin position="1"/>
        <end position="22"/>
    </location>
</feature>